<reference evidence="11 12" key="1">
    <citation type="journal article" date="2016" name="Environ. Microbiol.">
        <title>Genomic resolution of a cold subsurface aquifer community provides metabolic insights for novel microbes adapted to high CO concentrations.</title>
        <authorList>
            <person name="Probst A.J."/>
            <person name="Castelle C.J."/>
            <person name="Singh A."/>
            <person name="Brown C.T."/>
            <person name="Anantharaman K."/>
            <person name="Sharon I."/>
            <person name="Hug L.A."/>
            <person name="Burstein D."/>
            <person name="Emerson J.B."/>
            <person name="Thomas B.C."/>
            <person name="Banfield J.F."/>
        </authorList>
    </citation>
    <scope>NUCLEOTIDE SEQUENCE [LARGE SCALE GENOMIC DNA]</scope>
    <source>
        <strain evidence="11">CG1_02_42_45</strain>
    </source>
</reference>
<evidence type="ECO:0000256" key="4">
    <source>
        <dbReference type="ARBA" id="ARBA00022679"/>
    </source>
</evidence>
<evidence type="ECO:0000256" key="9">
    <source>
        <dbReference type="SAM" id="MobiDB-lite"/>
    </source>
</evidence>
<gene>
    <name evidence="11" type="ORF">AUJ40_01135</name>
</gene>
<name>A0A1J4RVA3_9BACT</name>
<dbReference type="GO" id="GO:0003887">
    <property type="term" value="F:DNA-directed DNA polymerase activity"/>
    <property type="evidence" value="ECO:0007669"/>
    <property type="project" value="UniProtKB-KW"/>
</dbReference>
<comment type="caution">
    <text evidence="11">The sequence shown here is derived from an EMBL/GenBank/DDBJ whole genome shotgun (WGS) entry which is preliminary data.</text>
</comment>
<evidence type="ECO:0000256" key="5">
    <source>
        <dbReference type="ARBA" id="ARBA00022695"/>
    </source>
</evidence>
<keyword evidence="6" id="KW-0235">DNA replication</keyword>
<keyword evidence="5" id="KW-0548">Nucleotidyltransferase</keyword>
<proteinExistence type="predicted"/>
<dbReference type="Gene3D" id="3.20.20.140">
    <property type="entry name" value="Metal-dependent hydrolases"/>
    <property type="match status" value="1"/>
</dbReference>
<comment type="catalytic activity">
    <reaction evidence="8">
        <text>DNA(n) + a 2'-deoxyribonucleoside 5'-triphosphate = DNA(n+1) + diphosphate</text>
        <dbReference type="Rhea" id="RHEA:22508"/>
        <dbReference type="Rhea" id="RHEA-COMP:17339"/>
        <dbReference type="Rhea" id="RHEA-COMP:17340"/>
        <dbReference type="ChEBI" id="CHEBI:33019"/>
        <dbReference type="ChEBI" id="CHEBI:61560"/>
        <dbReference type="ChEBI" id="CHEBI:173112"/>
        <dbReference type="EC" id="2.7.7.7"/>
    </reaction>
</comment>
<evidence type="ECO:0000313" key="11">
    <source>
        <dbReference type="EMBL" id="OIN89846.1"/>
    </source>
</evidence>
<dbReference type="GO" id="GO:0008408">
    <property type="term" value="F:3'-5' exonuclease activity"/>
    <property type="evidence" value="ECO:0007669"/>
    <property type="project" value="InterPro"/>
</dbReference>
<dbReference type="EC" id="2.7.7.7" evidence="2"/>
<organism evidence="11 12">
    <name type="scientific">Candidatus Berkelbacteria bacterium CG1_02_42_45</name>
    <dbReference type="NCBI Taxonomy" id="1805036"/>
    <lineage>
        <taxon>Bacteria</taxon>
        <taxon>Candidatus Berkelbacteria</taxon>
    </lineage>
</organism>
<dbReference type="NCBIfam" id="NF004226">
    <property type="entry name" value="PRK05673.1"/>
    <property type="match status" value="1"/>
</dbReference>
<dbReference type="AlphaFoldDB" id="A0A1J4RVA3"/>
<feature type="domain" description="Polymerase/histidinol phosphatase N-terminal" evidence="10">
    <location>
        <begin position="12"/>
        <end position="79"/>
    </location>
</feature>
<dbReference type="InterPro" id="IPR003141">
    <property type="entry name" value="Pol/His_phosphatase_N"/>
</dbReference>
<dbReference type="InterPro" id="IPR040982">
    <property type="entry name" value="DNA_pol3_finger"/>
</dbReference>
<dbReference type="InterPro" id="IPR041931">
    <property type="entry name" value="DNA_pol3_alpha_thumb_dom"/>
</dbReference>
<dbReference type="Gene3D" id="1.10.150.870">
    <property type="match status" value="1"/>
</dbReference>
<evidence type="ECO:0000256" key="7">
    <source>
        <dbReference type="ARBA" id="ARBA00022932"/>
    </source>
</evidence>
<evidence type="ECO:0000259" key="10">
    <source>
        <dbReference type="SMART" id="SM00481"/>
    </source>
</evidence>
<dbReference type="Pfam" id="PF02811">
    <property type="entry name" value="PHP"/>
    <property type="match status" value="1"/>
</dbReference>
<dbReference type="Pfam" id="PF07733">
    <property type="entry name" value="DNA_pol3_alpha"/>
    <property type="match status" value="1"/>
</dbReference>
<dbReference type="InterPro" id="IPR016195">
    <property type="entry name" value="Pol/histidinol_Pase-like"/>
</dbReference>
<dbReference type="GO" id="GO:0005737">
    <property type="term" value="C:cytoplasm"/>
    <property type="evidence" value="ECO:0007669"/>
    <property type="project" value="UniProtKB-SubCell"/>
</dbReference>
<dbReference type="NCBIfam" id="TIGR00594">
    <property type="entry name" value="polc"/>
    <property type="match status" value="1"/>
</dbReference>
<evidence type="ECO:0000256" key="8">
    <source>
        <dbReference type="ARBA" id="ARBA00049244"/>
    </source>
</evidence>
<keyword evidence="7" id="KW-0239">DNA-directed DNA polymerase</keyword>
<dbReference type="InterPro" id="IPR004013">
    <property type="entry name" value="PHP_dom"/>
</dbReference>
<dbReference type="PANTHER" id="PTHR32294">
    <property type="entry name" value="DNA POLYMERASE III SUBUNIT ALPHA"/>
    <property type="match status" value="1"/>
</dbReference>
<dbReference type="EMBL" id="MNUJ01000023">
    <property type="protein sequence ID" value="OIN89846.1"/>
    <property type="molecule type" value="Genomic_DNA"/>
</dbReference>
<keyword evidence="4" id="KW-0808">Transferase</keyword>
<feature type="region of interest" description="Disordered" evidence="9">
    <location>
        <begin position="1090"/>
        <end position="1122"/>
    </location>
</feature>
<dbReference type="CDD" id="cd04485">
    <property type="entry name" value="DnaE_OBF"/>
    <property type="match status" value="1"/>
</dbReference>
<evidence type="ECO:0000313" key="12">
    <source>
        <dbReference type="Proteomes" id="UP000182753"/>
    </source>
</evidence>
<dbReference type="Gene3D" id="1.10.10.1600">
    <property type="entry name" value="Bacterial DNA polymerase III alpha subunit, thumb domain"/>
    <property type="match status" value="1"/>
</dbReference>
<evidence type="ECO:0000256" key="3">
    <source>
        <dbReference type="ARBA" id="ARBA00019114"/>
    </source>
</evidence>
<dbReference type="InterPro" id="IPR029460">
    <property type="entry name" value="DNAPol_HHH"/>
</dbReference>
<protein>
    <recommendedName>
        <fullName evidence="3">DNA polymerase III subunit alpha</fullName>
        <ecNumber evidence="2">2.7.7.7</ecNumber>
    </recommendedName>
</protein>
<dbReference type="Proteomes" id="UP000182753">
    <property type="component" value="Unassembled WGS sequence"/>
</dbReference>
<dbReference type="InterPro" id="IPR004365">
    <property type="entry name" value="NA-bd_OB_tRNA"/>
</dbReference>
<dbReference type="SUPFAM" id="SSF89550">
    <property type="entry name" value="PHP domain-like"/>
    <property type="match status" value="1"/>
</dbReference>
<evidence type="ECO:0000256" key="6">
    <source>
        <dbReference type="ARBA" id="ARBA00022705"/>
    </source>
</evidence>
<dbReference type="Pfam" id="PF01336">
    <property type="entry name" value="tRNA_anti-codon"/>
    <property type="match status" value="1"/>
</dbReference>
<dbReference type="GO" id="GO:0003676">
    <property type="term" value="F:nucleic acid binding"/>
    <property type="evidence" value="ECO:0007669"/>
    <property type="project" value="InterPro"/>
</dbReference>
<dbReference type="CDD" id="cd12113">
    <property type="entry name" value="PHP_PolIIIA_DnaE3"/>
    <property type="match status" value="1"/>
</dbReference>
<dbReference type="NCBIfam" id="NF005298">
    <property type="entry name" value="PRK06826.1"/>
    <property type="match status" value="1"/>
</dbReference>
<comment type="subcellular location">
    <subcellularLocation>
        <location evidence="1">Cytoplasm</location>
    </subcellularLocation>
</comment>
<dbReference type="Pfam" id="PF17657">
    <property type="entry name" value="DNA_pol3_finger"/>
    <property type="match status" value="1"/>
</dbReference>
<evidence type="ECO:0000256" key="1">
    <source>
        <dbReference type="ARBA" id="ARBA00004496"/>
    </source>
</evidence>
<dbReference type="SMART" id="SM00481">
    <property type="entry name" value="POLIIIAc"/>
    <property type="match status" value="1"/>
</dbReference>
<dbReference type="InterPro" id="IPR011708">
    <property type="entry name" value="DNA_pol3_alpha_NTPase_dom"/>
</dbReference>
<dbReference type="PANTHER" id="PTHR32294:SF0">
    <property type="entry name" value="DNA POLYMERASE III SUBUNIT ALPHA"/>
    <property type="match status" value="1"/>
</dbReference>
<evidence type="ECO:0000256" key="2">
    <source>
        <dbReference type="ARBA" id="ARBA00012417"/>
    </source>
</evidence>
<dbReference type="Pfam" id="PF14579">
    <property type="entry name" value="HHH_6"/>
    <property type="match status" value="1"/>
</dbReference>
<dbReference type="GO" id="GO:0006260">
    <property type="term" value="P:DNA replication"/>
    <property type="evidence" value="ECO:0007669"/>
    <property type="project" value="UniProtKB-KW"/>
</dbReference>
<dbReference type="InterPro" id="IPR004805">
    <property type="entry name" value="DnaE2/DnaE/PolC"/>
</dbReference>
<accession>A0A1J4RVA3</accession>
<sequence length="1208" mass="135216">MTEDPKQNTPFVHLHTHSHYSMLDGMGKIPDLVAKAVADGQPALAITDHGAMYGAVEFYKECVGHGIKPIIGCEVYIAPRTLSDKVPRVDANSYHLILLAKNEKGYKNLIKLTTIAHLDGYYYKPRVDKKTLKEHAEGLVALSACIKGEIPSKALESIDKGQSTVREYLEIFPKEDFYLEVQHHPNLSNQDSANKLMFRLAEEFGLKVVATNDIHYINSLDADAQDALLCLQTGKMVDDSNRLSMMSDDYSLLSTEKMLENFHDHPEVITNTVEVVDKCNLTLKLGGMILPEFPIPEESTLDSYFKLLCRKGLNRIYGSKKLTDVEIEKLNGEEAKASDLYLPQEVWDRYTYELGVIEKMGYQGYFLIVADFVNWAKSQKIAVGPGRGSAVGSIVSYALNITELDPIRYDLLFERFLNPDRISMPDIDMDFADSRRGEVIEYVVRKYSADHVSQIITFGTMAARMAVRDVGRVLGMSYSEVDVIAKMIPFGRTLNQTFEEIPEFKTLVSADPRAKKLIDIARKLEGVARHASTHAAGVVITKDKLIEYLPIQKAAKGDISTVTQYSMGPIEDLGLMKMDFLGLSNLTIIQNALRIIRKTKEKEIDITNIPLDDGKTYKLLSRGDTIGVFQLESDGMQRYLKELKPSVFEDIIAMVALYRPGPMQWIDDFIARKHGRREIEYVHPLAKHALEKTYGVIVYQEQVMQIAKDMAGFSGGQADTLRKAMGKKIPELMKKVGKEFIAGAVKNGVSKKIAESLYTSLQDFAQYAFNKAHSACYAMIAYQTAYLKAHFPSEFMAALMTSEQNDLDKLAICIDECKRMGISVLPPAANESFEDFGVVRENGNVRFGLSAIKNVGAGVAEMIVEERKKNGKFANLENFVTRLDGKVINKKTLESLAMAGALDDIAERNQVLANLEKILTAGTSFQKNKNSGQVSLFAEEGGKEIAKIDLEDVPPADKKQRLAWEREFLGMYVSEHPMSDIIPQLAPYQLKKLAEITEEHEGEFLRVAGIITGVQEILTRKNNQRMAFIKVEDQTKNLEVLIFPKVLALDPSLYIIDKVIVVDGFVSNKDGELKILAEAVYPIEKDKTIREFQKRPNRKNGSSGFNGKGAPRSRNETKLTTHPPQLEEILVITIPKNADSTILTEIKEVLTTHPGKNPVIVRVPKNGEDLPDGSQGYKEMRTKSRVDSSPVVRRKLKEIVGNENILQQ</sequence>